<keyword evidence="1" id="KW-0560">Oxidoreductase</keyword>
<evidence type="ECO:0000259" key="4">
    <source>
        <dbReference type="Pfam" id="PF01370"/>
    </source>
</evidence>
<dbReference type="Gene3D" id="3.40.50.720">
    <property type="entry name" value="NAD(P)-binding Rossmann-like Domain"/>
    <property type="match status" value="1"/>
</dbReference>
<dbReference type="InterPro" id="IPR001509">
    <property type="entry name" value="Epimerase_deHydtase"/>
</dbReference>
<dbReference type="PANTHER" id="PTHR10366">
    <property type="entry name" value="NAD DEPENDENT EPIMERASE/DEHYDRATASE"/>
    <property type="match status" value="1"/>
</dbReference>
<feature type="domain" description="NAD-dependent epimerase/dehydratase" evidence="4">
    <location>
        <begin position="36"/>
        <end position="159"/>
    </location>
</feature>
<dbReference type="Pfam" id="PF01370">
    <property type="entry name" value="Epimerase"/>
    <property type="match status" value="1"/>
</dbReference>
<protein>
    <recommendedName>
        <fullName evidence="4">NAD-dependent epimerase/dehydratase domain-containing protein</fullName>
    </recommendedName>
</protein>
<proteinExistence type="inferred from homology"/>
<evidence type="ECO:0000313" key="5">
    <source>
        <dbReference type="EMBL" id="KAK3950733.1"/>
    </source>
</evidence>
<dbReference type="GO" id="GO:0016616">
    <property type="term" value="F:oxidoreductase activity, acting on the CH-OH group of donors, NAD or NADP as acceptor"/>
    <property type="evidence" value="ECO:0007669"/>
    <property type="project" value="TreeGrafter"/>
</dbReference>
<keyword evidence="6" id="KW-1185">Reference proteome</keyword>
<reference evidence="5" key="2">
    <citation type="submission" date="2023-06" db="EMBL/GenBank/DDBJ databases">
        <authorList>
            <consortium name="Lawrence Berkeley National Laboratory"/>
            <person name="Mondo S.J."/>
            <person name="Hensen N."/>
            <person name="Bonometti L."/>
            <person name="Westerberg I."/>
            <person name="Brannstrom I.O."/>
            <person name="Guillou S."/>
            <person name="Cros-Aarteil S."/>
            <person name="Calhoun S."/>
            <person name="Haridas S."/>
            <person name="Kuo A."/>
            <person name="Pangilinan J."/>
            <person name="Riley R."/>
            <person name="Labutti K."/>
            <person name="Andreopoulos B."/>
            <person name="Lipzen A."/>
            <person name="Chen C."/>
            <person name="Yanf M."/>
            <person name="Daum C."/>
            <person name="Ng V."/>
            <person name="Clum A."/>
            <person name="Steindorff A."/>
            <person name="Ohm R."/>
            <person name="Martin F."/>
            <person name="Silar P."/>
            <person name="Natvig D."/>
            <person name="Lalanne C."/>
            <person name="Gautier V."/>
            <person name="Ament-Velasquez S.L."/>
            <person name="Kruys A."/>
            <person name="Hutchinson M.I."/>
            <person name="Powell A.J."/>
            <person name="Barry K."/>
            <person name="Miller A.N."/>
            <person name="Grigoriev I.V."/>
            <person name="Debuchy R."/>
            <person name="Gladieux P."/>
            <person name="Thoren M.H."/>
            <person name="Johannesson H."/>
        </authorList>
    </citation>
    <scope>NUCLEOTIDE SEQUENCE</scope>
    <source>
        <strain evidence="5">CBS 626.80</strain>
    </source>
</reference>
<reference evidence="5" key="1">
    <citation type="journal article" date="2023" name="Mol. Phylogenet. Evol.">
        <title>Genome-scale phylogeny and comparative genomics of the fungal order Sordariales.</title>
        <authorList>
            <person name="Hensen N."/>
            <person name="Bonometti L."/>
            <person name="Westerberg I."/>
            <person name="Brannstrom I.O."/>
            <person name="Guillou S."/>
            <person name="Cros-Aarteil S."/>
            <person name="Calhoun S."/>
            <person name="Haridas S."/>
            <person name="Kuo A."/>
            <person name="Mondo S."/>
            <person name="Pangilinan J."/>
            <person name="Riley R."/>
            <person name="LaButti K."/>
            <person name="Andreopoulos B."/>
            <person name="Lipzen A."/>
            <person name="Chen C."/>
            <person name="Yan M."/>
            <person name="Daum C."/>
            <person name="Ng V."/>
            <person name="Clum A."/>
            <person name="Steindorff A."/>
            <person name="Ohm R.A."/>
            <person name="Martin F."/>
            <person name="Silar P."/>
            <person name="Natvig D.O."/>
            <person name="Lalanne C."/>
            <person name="Gautier V."/>
            <person name="Ament-Velasquez S.L."/>
            <person name="Kruys A."/>
            <person name="Hutchinson M.I."/>
            <person name="Powell A.J."/>
            <person name="Barry K."/>
            <person name="Miller A.N."/>
            <person name="Grigoriev I.V."/>
            <person name="Debuchy R."/>
            <person name="Gladieux P."/>
            <person name="Hiltunen Thoren M."/>
            <person name="Johannesson H."/>
        </authorList>
    </citation>
    <scope>NUCLEOTIDE SEQUENCE</scope>
    <source>
        <strain evidence="5">CBS 626.80</strain>
    </source>
</reference>
<gene>
    <name evidence="5" type="ORF">QBC32DRAFT_8556</name>
</gene>
<dbReference type="Proteomes" id="UP001303222">
    <property type="component" value="Unassembled WGS sequence"/>
</dbReference>
<evidence type="ECO:0000256" key="1">
    <source>
        <dbReference type="ARBA" id="ARBA00023002"/>
    </source>
</evidence>
<name>A0AAN6SF00_9PEZI</name>
<dbReference type="FunFam" id="3.40.50.720:FF:000426">
    <property type="entry name" value="Aldehyde reductase 2"/>
    <property type="match status" value="1"/>
</dbReference>
<dbReference type="InterPro" id="IPR050425">
    <property type="entry name" value="NAD(P)_dehydrat-like"/>
</dbReference>
<evidence type="ECO:0000256" key="3">
    <source>
        <dbReference type="SAM" id="MobiDB-lite"/>
    </source>
</evidence>
<dbReference type="AlphaFoldDB" id="A0AAN6SF00"/>
<sequence>MSPSKTNDNTSPSPSPSASASNITLTNPSIPLDSLILVTGCNGLIASHVADQLLSAGYRVRGTVRSASKTSYLSDLYSSRHGDDPKKFELYEIPDVTAPHAWDSAVRGVAGIVHCVGATDLTTRDPDGAAKKELEWQTGLLEAARRTGTVKSFVFTSSAWAVWTPDATKTVVLTEKSWNEEAIALARDKNVDPKTKGMAGFMALKTLVEQGVWEWVHRENPPFQFNAVLLDTVLGACLDPVHQGIPSTPGMVHWIWENKHMAIIDLMEPQWFVDCVDMAKVYVAALASSSPKVDRERLFAFGGRYSFKEVARLLGEMFPERKEGLGKPKTEGWDQTEVPNQRAEELLKSVGQKQGWTSLEESVRANAESILVLEREGVKDVPKSAYAI</sequence>
<evidence type="ECO:0000256" key="2">
    <source>
        <dbReference type="ARBA" id="ARBA00023445"/>
    </source>
</evidence>
<evidence type="ECO:0000313" key="6">
    <source>
        <dbReference type="Proteomes" id="UP001303222"/>
    </source>
</evidence>
<comment type="caution">
    <text evidence="5">The sequence shown here is derived from an EMBL/GenBank/DDBJ whole genome shotgun (WGS) entry which is preliminary data.</text>
</comment>
<feature type="region of interest" description="Disordered" evidence="3">
    <location>
        <begin position="1"/>
        <end position="22"/>
    </location>
</feature>
<dbReference type="SUPFAM" id="SSF51735">
    <property type="entry name" value="NAD(P)-binding Rossmann-fold domains"/>
    <property type="match status" value="1"/>
</dbReference>
<comment type="similarity">
    <text evidence="2">Belongs to the NAD(P)-dependent epimerase/dehydratase family. Dihydroflavonol-4-reductase subfamily.</text>
</comment>
<dbReference type="InterPro" id="IPR036291">
    <property type="entry name" value="NAD(P)-bd_dom_sf"/>
</dbReference>
<dbReference type="PANTHER" id="PTHR10366:SF562">
    <property type="entry name" value="ALDEHYDE REDUCTASE II (AFU_ORTHOLOGUE AFUA_1G11360)"/>
    <property type="match status" value="1"/>
</dbReference>
<organism evidence="5 6">
    <name type="scientific">Pseudoneurospora amorphoporcata</name>
    <dbReference type="NCBI Taxonomy" id="241081"/>
    <lineage>
        <taxon>Eukaryota</taxon>
        <taxon>Fungi</taxon>
        <taxon>Dikarya</taxon>
        <taxon>Ascomycota</taxon>
        <taxon>Pezizomycotina</taxon>
        <taxon>Sordariomycetes</taxon>
        <taxon>Sordariomycetidae</taxon>
        <taxon>Sordariales</taxon>
        <taxon>Sordariaceae</taxon>
        <taxon>Pseudoneurospora</taxon>
    </lineage>
</organism>
<dbReference type="CDD" id="cd05227">
    <property type="entry name" value="AR_SDR_e"/>
    <property type="match status" value="1"/>
</dbReference>
<dbReference type="EMBL" id="MU859168">
    <property type="protein sequence ID" value="KAK3950733.1"/>
    <property type="molecule type" value="Genomic_DNA"/>
</dbReference>
<accession>A0AAN6SF00</accession>
<feature type="compositionally biased region" description="Low complexity" evidence="3">
    <location>
        <begin position="1"/>
        <end position="21"/>
    </location>
</feature>